<feature type="region of interest" description="Disordered" evidence="2">
    <location>
        <begin position="48"/>
        <end position="102"/>
    </location>
</feature>
<dbReference type="Proteomes" id="UP000288859">
    <property type="component" value="Unassembled WGS sequence"/>
</dbReference>
<dbReference type="EMBL" id="NAJM01000002">
    <property type="protein sequence ID" value="RVX75191.1"/>
    <property type="molecule type" value="Genomic_DNA"/>
</dbReference>
<feature type="region of interest" description="Disordered" evidence="2">
    <location>
        <begin position="559"/>
        <end position="585"/>
    </location>
</feature>
<gene>
    <name evidence="4" type="ORF">B0A52_00543</name>
</gene>
<protein>
    <recommendedName>
        <fullName evidence="6">Up-regulated during septation protein 1 domain-containing protein</fullName>
    </recommendedName>
</protein>
<feature type="signal peptide" evidence="3">
    <location>
        <begin position="1"/>
        <end position="20"/>
    </location>
</feature>
<comment type="caution">
    <text evidence="4">The sequence shown here is derived from an EMBL/GenBank/DDBJ whole genome shotgun (WGS) entry which is preliminary data.</text>
</comment>
<reference evidence="4 5" key="1">
    <citation type="submission" date="2017-03" db="EMBL/GenBank/DDBJ databases">
        <title>Genomes of endolithic fungi from Antarctica.</title>
        <authorList>
            <person name="Coleine C."/>
            <person name="Masonjones S."/>
            <person name="Stajich J.E."/>
        </authorList>
    </citation>
    <scope>NUCLEOTIDE SEQUENCE [LARGE SCALE GENOMIC DNA]</scope>
    <source>
        <strain evidence="4 5">CCFEE 6314</strain>
    </source>
</reference>
<feature type="region of interest" description="Disordered" evidence="2">
    <location>
        <begin position="744"/>
        <end position="766"/>
    </location>
</feature>
<accession>A0A438NHI9</accession>
<evidence type="ECO:0000256" key="1">
    <source>
        <dbReference type="SAM" id="Coils"/>
    </source>
</evidence>
<feature type="chain" id="PRO_5019196607" description="Up-regulated during septation protein 1 domain-containing protein" evidence="3">
    <location>
        <begin position="21"/>
        <end position="863"/>
    </location>
</feature>
<evidence type="ECO:0000256" key="2">
    <source>
        <dbReference type="SAM" id="MobiDB-lite"/>
    </source>
</evidence>
<evidence type="ECO:0000256" key="3">
    <source>
        <dbReference type="SAM" id="SignalP"/>
    </source>
</evidence>
<evidence type="ECO:0008006" key="6">
    <source>
        <dbReference type="Google" id="ProtNLM"/>
    </source>
</evidence>
<sequence>MAQPSVLELWLSLIAVSCAPKPPYLRPVCELPQPSSPNLISCYSTRPPQSCPLQQSPTHPSSSTKPPIPLPPELPGSLLLPSQGFPQTHPISPPPSLRQPRTKVYTGASMTGLSVSLATDESIMETLRNLAHPLRKTDRLAEDLSQDAVKTNDHEAPITKPFSAMSMEDLLKCLPSLCEPTISGMWVPAMQAQVRNVKDLLQEASQMKLNANLDHVGVESDLANFSHDVRIITTAYHDVLKSAQSLAERDTRSNLDRVKDLERQLEHVQAKMERGEITLNEQRQKIIQLRQTILEVVRVLGLFIRANLARQSTLVQDPQTQHVFRILADYSLGDNTSLPFVRIPECTIDQYAADLRQANSRVAEYTRVVQSQNTTITEQSRQLDQYLEKFEGLVSRMKERDHEVLLLVQQNEDLDQKLSECETGLSQARNMSAELDMKTRQYEELRGRMESLNIAHTLELDRRDAEIATLRQQLGSVREDVTYQRTDANKVSTQNHFSAARNGPLPPKNSSASKALRFLGMERDKTRFRRHGLPTSRSAVVLSPASAEFSINAPDMRHASKAVTSAEKHAPQPPRRNDAHPIRGDSRTIDIRPRAESLGATERHGIKEGVGDIAKSLPSLPVKALPSELSCDLQPLPLASPMAQQIASDFYDHGIYGQIAPRRVLSDIPEASLRSPSGSGGSVVMVAAPENDDNSIAREGNGVRGNSVDGGAGDADDSISVGSSDRELFRKSIHALDLLATPNRASSNQAQAETGFSNPKDEGTGKYTVHDQVNLLTNSLDDSQRDPLQNLRTQAKHENLRATLRRDDGHTDATGPTSSSTFWSRKKRESGMSDASGYRSSDSDLEPLTVAQLYHSKPWHMRG</sequence>
<keyword evidence="1" id="KW-0175">Coiled coil</keyword>
<keyword evidence="3" id="KW-0732">Signal</keyword>
<dbReference type="OrthoDB" id="4117168at2759"/>
<dbReference type="AlphaFoldDB" id="A0A438NHI9"/>
<feature type="compositionally biased region" description="Polar residues" evidence="2">
    <location>
        <begin position="814"/>
        <end position="823"/>
    </location>
</feature>
<proteinExistence type="predicted"/>
<name>A0A438NHI9_EXOME</name>
<evidence type="ECO:0000313" key="5">
    <source>
        <dbReference type="Proteomes" id="UP000288859"/>
    </source>
</evidence>
<feature type="region of interest" description="Disordered" evidence="2">
    <location>
        <begin position="492"/>
        <end position="511"/>
    </location>
</feature>
<feature type="region of interest" description="Disordered" evidence="2">
    <location>
        <begin position="693"/>
        <end position="721"/>
    </location>
</feature>
<feature type="coiled-coil region" evidence="1">
    <location>
        <begin position="428"/>
        <end position="455"/>
    </location>
</feature>
<feature type="compositionally biased region" description="Basic and acidic residues" evidence="2">
    <location>
        <begin position="566"/>
        <end position="585"/>
    </location>
</feature>
<feature type="compositionally biased region" description="Polar residues" evidence="2">
    <location>
        <begin position="744"/>
        <end position="757"/>
    </location>
</feature>
<organism evidence="4 5">
    <name type="scientific">Exophiala mesophila</name>
    <name type="common">Black yeast-like fungus</name>
    <dbReference type="NCBI Taxonomy" id="212818"/>
    <lineage>
        <taxon>Eukaryota</taxon>
        <taxon>Fungi</taxon>
        <taxon>Dikarya</taxon>
        <taxon>Ascomycota</taxon>
        <taxon>Pezizomycotina</taxon>
        <taxon>Eurotiomycetes</taxon>
        <taxon>Chaetothyriomycetidae</taxon>
        <taxon>Chaetothyriales</taxon>
        <taxon>Herpotrichiellaceae</taxon>
        <taxon>Exophiala</taxon>
    </lineage>
</organism>
<feature type="compositionally biased region" description="Low complexity" evidence="2">
    <location>
        <begin position="52"/>
        <end position="65"/>
    </location>
</feature>
<feature type="coiled-coil region" evidence="1">
    <location>
        <begin position="258"/>
        <end position="292"/>
    </location>
</feature>
<feature type="region of interest" description="Disordered" evidence="2">
    <location>
        <begin position="793"/>
        <end position="849"/>
    </location>
</feature>
<feature type="compositionally biased region" description="Basic and acidic residues" evidence="2">
    <location>
        <begin position="795"/>
        <end position="811"/>
    </location>
</feature>
<evidence type="ECO:0000313" key="4">
    <source>
        <dbReference type="EMBL" id="RVX75191.1"/>
    </source>
</evidence>